<evidence type="ECO:0000256" key="1">
    <source>
        <dbReference type="SAM" id="SignalP"/>
    </source>
</evidence>
<evidence type="ECO:0000313" key="4">
    <source>
        <dbReference type="Proteomes" id="UP000664698"/>
    </source>
</evidence>
<dbReference type="RefSeq" id="WP_206571164.1">
    <property type="nucleotide sequence ID" value="NZ_JAFKCW010000005.1"/>
</dbReference>
<dbReference type="InterPro" id="IPR027843">
    <property type="entry name" value="DUF4440"/>
</dbReference>
<dbReference type="SUPFAM" id="SSF54427">
    <property type="entry name" value="NTF2-like"/>
    <property type="match status" value="1"/>
</dbReference>
<protein>
    <submittedName>
        <fullName evidence="3">Nuclear transport factor 2 family protein</fullName>
    </submittedName>
</protein>
<comment type="caution">
    <text evidence="3">The sequence shown here is derived from an EMBL/GenBank/DDBJ whole genome shotgun (WGS) entry which is preliminary data.</text>
</comment>
<organism evidence="3 4">
    <name type="scientific">Algoriphagus aestuariicola</name>
    <dbReference type="NCBI Taxonomy" id="1852016"/>
    <lineage>
        <taxon>Bacteria</taxon>
        <taxon>Pseudomonadati</taxon>
        <taxon>Bacteroidota</taxon>
        <taxon>Cytophagia</taxon>
        <taxon>Cytophagales</taxon>
        <taxon>Cyclobacteriaceae</taxon>
        <taxon>Algoriphagus</taxon>
    </lineage>
</organism>
<dbReference type="Gene3D" id="3.10.450.50">
    <property type="match status" value="1"/>
</dbReference>
<accession>A0ABS3BVM1</accession>
<feature type="domain" description="DUF4440" evidence="2">
    <location>
        <begin position="40"/>
        <end position="139"/>
    </location>
</feature>
<keyword evidence="4" id="KW-1185">Reference proteome</keyword>
<gene>
    <name evidence="3" type="ORF">J0A67_20000</name>
</gene>
<evidence type="ECO:0000259" key="2">
    <source>
        <dbReference type="Pfam" id="PF14534"/>
    </source>
</evidence>
<sequence length="150" mass="17513">MIKKTLLFLLFGISLFAQARQKSDEEQIQQLIQDSFDVLFSSFDSERIGEFYTEDFILLEDGEVWDHQKILDYFAKAKLNPNPTTRINRFDFVKTTVSGDRAWVAYHNYATISRDGQVVRQVEWLESATAVKTPEGWRLDMLHSTRLEAK</sequence>
<reference evidence="3 4" key="1">
    <citation type="submission" date="2021-03" db="EMBL/GenBank/DDBJ databases">
        <title>novel species isolated from a fishpond in China.</title>
        <authorList>
            <person name="Lu H."/>
            <person name="Cai Z."/>
        </authorList>
    </citation>
    <scope>NUCLEOTIDE SEQUENCE [LARGE SCALE GENOMIC DNA]</scope>
    <source>
        <strain evidence="3 4">JCM 31546</strain>
    </source>
</reference>
<dbReference type="InterPro" id="IPR032710">
    <property type="entry name" value="NTF2-like_dom_sf"/>
</dbReference>
<dbReference type="Proteomes" id="UP000664698">
    <property type="component" value="Unassembled WGS sequence"/>
</dbReference>
<feature type="signal peptide" evidence="1">
    <location>
        <begin position="1"/>
        <end position="19"/>
    </location>
</feature>
<name>A0ABS3BVM1_9BACT</name>
<keyword evidence="1" id="KW-0732">Signal</keyword>
<feature type="chain" id="PRO_5045481107" evidence="1">
    <location>
        <begin position="20"/>
        <end position="150"/>
    </location>
</feature>
<dbReference type="EMBL" id="JAFKCW010000005">
    <property type="protein sequence ID" value="MBN7803168.1"/>
    <property type="molecule type" value="Genomic_DNA"/>
</dbReference>
<dbReference type="Pfam" id="PF14534">
    <property type="entry name" value="DUF4440"/>
    <property type="match status" value="1"/>
</dbReference>
<evidence type="ECO:0000313" key="3">
    <source>
        <dbReference type="EMBL" id="MBN7803168.1"/>
    </source>
</evidence>
<proteinExistence type="predicted"/>